<dbReference type="NCBIfam" id="TIGR00229">
    <property type="entry name" value="sensory_box"/>
    <property type="match status" value="1"/>
</dbReference>
<dbReference type="InterPro" id="IPR052163">
    <property type="entry name" value="DGC-Regulatory_Protein"/>
</dbReference>
<dbReference type="PANTHER" id="PTHR46663:SF3">
    <property type="entry name" value="SLL0267 PROTEIN"/>
    <property type="match status" value="1"/>
</dbReference>
<dbReference type="InterPro" id="IPR000700">
    <property type="entry name" value="PAS-assoc_C"/>
</dbReference>
<sequence length="470" mass="52669">MAELLSFSHFMPHGNCYLWLPSVLWLHVVSDGLIVLSYYSIPFAILALVRRRTDLQFDWMLRLFGLFIFLCGTTHLLAIWTTWVPDYWLSGLVKAVTALASMATAALIWPLLPKLVAIPSARQLLAINQELAEILEKHRATECELRTLSLAMAHSSSMVIITDIQGVIEYCNPAFCQGTGYEERELLGHKVSILGSGFTDPAIYQDLWRTLSEGRSWQGELLDRKKNGDLYWSMLYIAPVKDGDGAITHYVAVSHDISELKNSEETIRRLAFYDPLTELPNRALFKERLEQALLRARRDNRMFALLYIDLDRFKHINDSLGHIVGDKLLIEVGQRLKRQLRGTDTVARLGGDEFAVILGDLADPGMAAEIGHALCVAVDSPYSIDGHALSVSASIGISLYPEDHIDIEELIRMADNALYRAKDAGRNQFAYYSKAPDPVRLEWPTPETGRTQAHTNRMAASAPAQMGGRS</sequence>
<evidence type="ECO:0000256" key="3">
    <source>
        <dbReference type="SAM" id="Phobius"/>
    </source>
</evidence>
<dbReference type="InterPro" id="IPR035965">
    <property type="entry name" value="PAS-like_dom_sf"/>
</dbReference>
<keyword evidence="3" id="KW-1133">Transmembrane helix</keyword>
<feature type="region of interest" description="Disordered" evidence="2">
    <location>
        <begin position="442"/>
        <end position="470"/>
    </location>
</feature>
<dbReference type="SMART" id="SM00086">
    <property type="entry name" value="PAC"/>
    <property type="match status" value="1"/>
</dbReference>
<dbReference type="SUPFAM" id="SSF55785">
    <property type="entry name" value="PYP-like sensor domain (PAS domain)"/>
    <property type="match status" value="1"/>
</dbReference>
<dbReference type="FunFam" id="3.30.70.270:FF:000001">
    <property type="entry name" value="Diguanylate cyclase domain protein"/>
    <property type="match status" value="1"/>
</dbReference>
<dbReference type="Pfam" id="PF25487">
    <property type="entry name" value="ETR1_N"/>
    <property type="match status" value="1"/>
</dbReference>
<dbReference type="InterPro" id="IPR029787">
    <property type="entry name" value="Nucleotide_cyclase"/>
</dbReference>
<gene>
    <name evidence="7" type="ORF">SAMN02949497_2605</name>
</gene>
<dbReference type="Gene3D" id="3.30.450.20">
    <property type="entry name" value="PAS domain"/>
    <property type="match status" value="1"/>
</dbReference>
<keyword evidence="8" id="KW-1185">Reference proteome</keyword>
<reference evidence="7 8" key="1">
    <citation type="submission" date="2016-12" db="EMBL/GenBank/DDBJ databases">
        <authorList>
            <person name="Song W.-J."/>
            <person name="Kurnit D.M."/>
        </authorList>
    </citation>
    <scope>NUCLEOTIDE SEQUENCE [LARGE SCALE GENOMIC DNA]</scope>
    <source>
        <strain evidence="7 8">175</strain>
    </source>
</reference>
<keyword evidence="3" id="KW-0812">Transmembrane</keyword>
<keyword evidence="3" id="KW-0472">Membrane</keyword>
<name>A0A1Y6CY21_9GAMM</name>
<dbReference type="STRING" id="1760988.SAMN02949497_2605"/>
<evidence type="ECO:0000256" key="1">
    <source>
        <dbReference type="ARBA" id="ARBA00001946"/>
    </source>
</evidence>
<dbReference type="InterPro" id="IPR001610">
    <property type="entry name" value="PAC"/>
</dbReference>
<dbReference type="SUPFAM" id="SSF55073">
    <property type="entry name" value="Nucleotide cyclase"/>
    <property type="match status" value="1"/>
</dbReference>
<feature type="domain" description="PAC" evidence="5">
    <location>
        <begin position="215"/>
        <end position="269"/>
    </location>
</feature>
<proteinExistence type="predicted"/>
<dbReference type="CDD" id="cd01949">
    <property type="entry name" value="GGDEF"/>
    <property type="match status" value="1"/>
</dbReference>
<feature type="domain" description="PAS" evidence="4">
    <location>
        <begin position="144"/>
        <end position="188"/>
    </location>
</feature>
<dbReference type="OrthoDB" id="9812260at2"/>
<evidence type="ECO:0000256" key="2">
    <source>
        <dbReference type="SAM" id="MobiDB-lite"/>
    </source>
</evidence>
<evidence type="ECO:0000259" key="6">
    <source>
        <dbReference type="PROSITE" id="PS50887"/>
    </source>
</evidence>
<dbReference type="PROSITE" id="PS50887">
    <property type="entry name" value="GGDEF"/>
    <property type="match status" value="1"/>
</dbReference>
<dbReference type="InterPro" id="IPR043128">
    <property type="entry name" value="Rev_trsase/Diguanyl_cyclase"/>
</dbReference>
<dbReference type="CDD" id="cd00130">
    <property type="entry name" value="PAS"/>
    <property type="match status" value="1"/>
</dbReference>
<dbReference type="InterPro" id="IPR058544">
    <property type="entry name" value="ETR1_N"/>
</dbReference>
<dbReference type="InterPro" id="IPR000160">
    <property type="entry name" value="GGDEF_dom"/>
</dbReference>
<evidence type="ECO:0000313" key="8">
    <source>
        <dbReference type="Proteomes" id="UP000192923"/>
    </source>
</evidence>
<evidence type="ECO:0000259" key="5">
    <source>
        <dbReference type="PROSITE" id="PS50113"/>
    </source>
</evidence>
<evidence type="ECO:0000259" key="4">
    <source>
        <dbReference type="PROSITE" id="PS50112"/>
    </source>
</evidence>
<feature type="transmembrane region" description="Helical" evidence="3">
    <location>
        <begin position="24"/>
        <end position="49"/>
    </location>
</feature>
<dbReference type="Proteomes" id="UP000192923">
    <property type="component" value="Unassembled WGS sequence"/>
</dbReference>
<dbReference type="Pfam" id="PF00990">
    <property type="entry name" value="GGDEF"/>
    <property type="match status" value="1"/>
</dbReference>
<dbReference type="SMART" id="SM00267">
    <property type="entry name" value="GGDEF"/>
    <property type="match status" value="1"/>
</dbReference>
<dbReference type="NCBIfam" id="TIGR00254">
    <property type="entry name" value="GGDEF"/>
    <property type="match status" value="1"/>
</dbReference>
<feature type="domain" description="GGDEF" evidence="6">
    <location>
        <begin position="301"/>
        <end position="434"/>
    </location>
</feature>
<organism evidence="7 8">
    <name type="scientific">Methylomagnum ishizawai</name>
    <dbReference type="NCBI Taxonomy" id="1760988"/>
    <lineage>
        <taxon>Bacteria</taxon>
        <taxon>Pseudomonadati</taxon>
        <taxon>Pseudomonadota</taxon>
        <taxon>Gammaproteobacteria</taxon>
        <taxon>Methylococcales</taxon>
        <taxon>Methylococcaceae</taxon>
        <taxon>Methylomagnum</taxon>
    </lineage>
</organism>
<feature type="transmembrane region" description="Helical" evidence="3">
    <location>
        <begin position="61"/>
        <end position="81"/>
    </location>
</feature>
<dbReference type="PROSITE" id="PS50112">
    <property type="entry name" value="PAS"/>
    <property type="match status" value="1"/>
</dbReference>
<dbReference type="RefSeq" id="WP_085213323.1">
    <property type="nucleotide sequence ID" value="NZ_FXAM01000001.1"/>
</dbReference>
<dbReference type="SMART" id="SM00091">
    <property type="entry name" value="PAS"/>
    <property type="match status" value="1"/>
</dbReference>
<dbReference type="InterPro" id="IPR000014">
    <property type="entry name" value="PAS"/>
</dbReference>
<dbReference type="AlphaFoldDB" id="A0A1Y6CY21"/>
<dbReference type="PROSITE" id="PS50113">
    <property type="entry name" value="PAC"/>
    <property type="match status" value="1"/>
</dbReference>
<protein>
    <submittedName>
        <fullName evidence="7">PAS domain S-box-containing protein/diguanylate cyclase (GGDEF) domain-containing protein</fullName>
    </submittedName>
</protein>
<evidence type="ECO:0000313" key="7">
    <source>
        <dbReference type="EMBL" id="SMF95251.1"/>
    </source>
</evidence>
<dbReference type="Pfam" id="PF13426">
    <property type="entry name" value="PAS_9"/>
    <property type="match status" value="1"/>
</dbReference>
<dbReference type="GO" id="GO:0003824">
    <property type="term" value="F:catalytic activity"/>
    <property type="evidence" value="ECO:0007669"/>
    <property type="project" value="UniProtKB-ARBA"/>
</dbReference>
<comment type="cofactor">
    <cofactor evidence="1">
        <name>Mg(2+)</name>
        <dbReference type="ChEBI" id="CHEBI:18420"/>
    </cofactor>
</comment>
<dbReference type="EMBL" id="FXAM01000001">
    <property type="protein sequence ID" value="SMF95251.1"/>
    <property type="molecule type" value="Genomic_DNA"/>
</dbReference>
<dbReference type="Gene3D" id="3.30.70.270">
    <property type="match status" value="1"/>
</dbReference>
<dbReference type="PANTHER" id="PTHR46663">
    <property type="entry name" value="DIGUANYLATE CYCLASE DGCT-RELATED"/>
    <property type="match status" value="1"/>
</dbReference>
<accession>A0A1Y6CY21</accession>